<sequence length="152" mass="17811">MTNNDIFKRIRFIEGFNNAKLKAIFEEVDYDANLVDVEAWQKDEEATDFKVLSDVELALFLNGLINFKRGKKPGKQPAIETELENNDVLKKIKIAYQLTSDDILKLFQLKGKQLSKNELSAFLRNPNQDQYRRLQDQYLRNFLSALQMHLKK</sequence>
<dbReference type="InterPro" id="IPR009921">
    <property type="entry name" value="YehS-like"/>
</dbReference>
<keyword evidence="2" id="KW-1185">Reference proteome</keyword>
<dbReference type="AlphaFoldDB" id="A0A916ZXL3"/>
<dbReference type="PANTHER" id="PTHR37805:SF1">
    <property type="entry name" value="CYTOPLASMIC PROTEIN"/>
    <property type="match status" value="1"/>
</dbReference>
<comment type="caution">
    <text evidence="1">The sequence shown here is derived from an EMBL/GenBank/DDBJ whole genome shotgun (WGS) entry which is preliminary data.</text>
</comment>
<evidence type="ECO:0008006" key="3">
    <source>
        <dbReference type="Google" id="ProtNLM"/>
    </source>
</evidence>
<dbReference type="EMBL" id="BMGL01000010">
    <property type="protein sequence ID" value="GGE18112.1"/>
    <property type="molecule type" value="Genomic_DNA"/>
</dbReference>
<accession>A0A916ZXL3</accession>
<protein>
    <recommendedName>
        <fullName evidence="3">DUF1456 family protein</fullName>
    </recommendedName>
</protein>
<proteinExistence type="predicted"/>
<reference evidence="1 2" key="1">
    <citation type="journal article" date="2014" name="Int. J. Syst. Evol. Microbiol.">
        <title>Complete genome sequence of Corynebacterium casei LMG S-19264T (=DSM 44701T), isolated from a smear-ripened cheese.</title>
        <authorList>
            <consortium name="US DOE Joint Genome Institute (JGI-PGF)"/>
            <person name="Walter F."/>
            <person name="Albersmeier A."/>
            <person name="Kalinowski J."/>
            <person name="Ruckert C."/>
        </authorList>
    </citation>
    <scope>NUCLEOTIDE SEQUENCE [LARGE SCALE GENOMIC DNA]</scope>
    <source>
        <strain evidence="1 2">CGMCC 1.12925</strain>
    </source>
</reference>
<gene>
    <name evidence="1" type="ORF">GCM10010831_19140</name>
</gene>
<dbReference type="Proteomes" id="UP000599688">
    <property type="component" value="Unassembled WGS sequence"/>
</dbReference>
<dbReference type="Pfam" id="PF07308">
    <property type="entry name" value="DUF1456"/>
    <property type="match status" value="2"/>
</dbReference>
<dbReference type="RefSeq" id="WP_188406622.1">
    <property type="nucleotide sequence ID" value="NZ_BMGL01000010.1"/>
</dbReference>
<dbReference type="PANTHER" id="PTHR37805">
    <property type="entry name" value="CYTOPLASMIC PROTEIN-RELATED"/>
    <property type="match status" value="1"/>
</dbReference>
<name>A0A916ZXL3_9FLAO</name>
<organism evidence="1 2">
    <name type="scientific">Psychroflexus salis</name>
    <dbReference type="NCBI Taxonomy" id="1526574"/>
    <lineage>
        <taxon>Bacteria</taxon>
        <taxon>Pseudomonadati</taxon>
        <taxon>Bacteroidota</taxon>
        <taxon>Flavobacteriia</taxon>
        <taxon>Flavobacteriales</taxon>
        <taxon>Flavobacteriaceae</taxon>
        <taxon>Psychroflexus</taxon>
    </lineage>
</organism>
<evidence type="ECO:0000313" key="1">
    <source>
        <dbReference type="EMBL" id="GGE18112.1"/>
    </source>
</evidence>
<evidence type="ECO:0000313" key="2">
    <source>
        <dbReference type="Proteomes" id="UP000599688"/>
    </source>
</evidence>